<comment type="caution">
    <text evidence="6">The sequence shown here is derived from an EMBL/GenBank/DDBJ whole genome shotgun (WGS) entry which is preliminary data.</text>
</comment>
<dbReference type="EMBL" id="JBHUEN010000020">
    <property type="protein sequence ID" value="MFD1881579.1"/>
    <property type="molecule type" value="Genomic_DNA"/>
</dbReference>
<comment type="similarity">
    <text evidence="2">Belongs to the VgrG protein family.</text>
</comment>
<dbReference type="InterPro" id="IPR050708">
    <property type="entry name" value="T6SS_VgrG/RHS"/>
</dbReference>
<dbReference type="Gene3D" id="2.40.50.230">
    <property type="entry name" value="Gp5 N-terminal domain"/>
    <property type="match status" value="1"/>
</dbReference>
<dbReference type="InterPro" id="IPR006531">
    <property type="entry name" value="Gp5/Vgr_OB"/>
</dbReference>
<dbReference type="InterPro" id="IPR037026">
    <property type="entry name" value="Vgr_OB-fold_dom_sf"/>
</dbReference>
<evidence type="ECO:0000259" key="4">
    <source>
        <dbReference type="Pfam" id="PF04717"/>
    </source>
</evidence>
<evidence type="ECO:0000259" key="5">
    <source>
        <dbReference type="Pfam" id="PF22178"/>
    </source>
</evidence>
<evidence type="ECO:0000256" key="2">
    <source>
        <dbReference type="ARBA" id="ARBA00005558"/>
    </source>
</evidence>
<keyword evidence="7" id="KW-1185">Reference proteome</keyword>
<dbReference type="Gene3D" id="4.10.220.110">
    <property type="match status" value="1"/>
</dbReference>
<dbReference type="Gene3D" id="2.30.110.50">
    <property type="match status" value="1"/>
</dbReference>
<dbReference type="SUPFAM" id="SSF69255">
    <property type="entry name" value="gp5 N-terminal domain-like"/>
    <property type="match status" value="1"/>
</dbReference>
<reference evidence="7" key="1">
    <citation type="journal article" date="2019" name="Int. J. Syst. Evol. Microbiol.">
        <title>The Global Catalogue of Microorganisms (GCM) 10K type strain sequencing project: providing services to taxonomists for standard genome sequencing and annotation.</title>
        <authorList>
            <consortium name="The Broad Institute Genomics Platform"/>
            <consortium name="The Broad Institute Genome Sequencing Center for Infectious Disease"/>
            <person name="Wu L."/>
            <person name="Ma J."/>
        </authorList>
    </citation>
    <scope>NUCLEOTIDE SEQUENCE [LARGE SCALE GENOMIC DNA]</scope>
    <source>
        <strain evidence="7">CCUG 56029</strain>
    </source>
</reference>
<gene>
    <name evidence="6" type="ORF">ACFSCT_07615</name>
</gene>
<feature type="domain" description="Gp5/Type VI secretion system Vgr C-terminal trimerisation" evidence="5">
    <location>
        <begin position="467"/>
        <end position="553"/>
    </location>
</feature>
<dbReference type="NCBIfam" id="TIGR03361">
    <property type="entry name" value="VI_Rhs_Vgr"/>
    <property type="match status" value="1"/>
</dbReference>
<dbReference type="Pfam" id="PF05954">
    <property type="entry name" value="Phage_GPD"/>
    <property type="match status" value="1"/>
</dbReference>
<protein>
    <submittedName>
        <fullName evidence="6">Type VI secretion system Vgr family protein</fullName>
    </submittedName>
</protein>
<dbReference type="Pfam" id="PF22178">
    <property type="entry name" value="Gp5_trimer_C"/>
    <property type="match status" value="1"/>
</dbReference>
<dbReference type="RefSeq" id="WP_379141554.1">
    <property type="nucleotide sequence ID" value="NZ_JBHUEN010000020.1"/>
</dbReference>
<dbReference type="SUPFAM" id="SSF69279">
    <property type="entry name" value="Phage tail proteins"/>
    <property type="match status" value="2"/>
</dbReference>
<keyword evidence="3" id="KW-0964">Secreted</keyword>
<name>A0ABW4R6K4_9RHOB</name>
<evidence type="ECO:0000313" key="7">
    <source>
        <dbReference type="Proteomes" id="UP001597213"/>
    </source>
</evidence>
<dbReference type="Gene3D" id="3.55.50.10">
    <property type="entry name" value="Baseplate protein-like domains"/>
    <property type="match status" value="1"/>
</dbReference>
<dbReference type="SUPFAM" id="SSF69349">
    <property type="entry name" value="Phage fibre proteins"/>
    <property type="match status" value="2"/>
</dbReference>
<dbReference type="NCBIfam" id="TIGR01646">
    <property type="entry name" value="vgr_GE"/>
    <property type="match status" value="1"/>
</dbReference>
<comment type="subcellular location">
    <subcellularLocation>
        <location evidence="1">Secreted</location>
    </subcellularLocation>
</comment>
<evidence type="ECO:0000256" key="3">
    <source>
        <dbReference type="ARBA" id="ARBA00022525"/>
    </source>
</evidence>
<evidence type="ECO:0000256" key="1">
    <source>
        <dbReference type="ARBA" id="ARBA00004613"/>
    </source>
</evidence>
<dbReference type="InterPro" id="IPR054030">
    <property type="entry name" value="Gp5_Vgr_C"/>
</dbReference>
<proteinExistence type="inferred from homology"/>
<sequence>MNAPFKQVERLGRLTTQLGPDVLALLRFDGSDHLNDLFEYRVEALAATDDLDFDALIGTHATVEIEAHQVMRPFDGIVTSARWAGVGENGHRYDLTLRPWFWLAGQRRNQRIFHNMTVVQILQELLGEYAGLGQPAFEFKLTKDYPTLEYTVQYRESNLNFARRQMERHGISFYFRHANGSHTMVLTDDVLSHDSIGARPFKRFEGHHHYDQEHFWDWAPERNITTGAIRLTDYNFKKPDQAMEADHLGDAAYDNGKIESFDYPGDYPALDQGNLVSRLRAAGERGGDRRNRAVGDCVSLTAGTRLTLTGDKVPGSGESYICLSASHHFVSEAYGSGGMGSDGYAYSGSYVLMPDTAPMVPPRRTDIPVVNGPQTAMVVGEGEIDCDDYGRILVRFHWDLQGAHSMRCRVSQNWAGGGWGGIVIPRIGMEVVVEFLEGDPDKPLVTGCVYNGRNGVPYGLPGNKTRSTFRTNTHDGNQTGKGFNELRFEDQAGGEEIFMHAQKDMNIEVLNDRAKEVGHNQQEVVKNDKSIEVGGDHDEVVAGNVSIAVGKNPLSDLLRSKSKLLFDALGSAMGKLKLPDPFNFAKGNYQLFIEKNRSEVVGIGSSELVGAAKSVIVGHTYQTTVGKSHSLIVRGRADTDIGRIHNIRVGEQLTIKVGKNSMLSMSKEGEIIIEGKHIRLKAPKISQN</sequence>
<accession>A0ABW4R6K4</accession>
<dbReference type="PANTHER" id="PTHR32305">
    <property type="match status" value="1"/>
</dbReference>
<organism evidence="6 7">
    <name type="scientific">Paracoccus pacificus</name>
    <dbReference type="NCBI Taxonomy" id="1463598"/>
    <lineage>
        <taxon>Bacteria</taxon>
        <taxon>Pseudomonadati</taxon>
        <taxon>Pseudomonadota</taxon>
        <taxon>Alphaproteobacteria</taxon>
        <taxon>Rhodobacterales</taxon>
        <taxon>Paracoccaceae</taxon>
        <taxon>Paracoccus</taxon>
    </lineage>
</organism>
<dbReference type="Proteomes" id="UP001597213">
    <property type="component" value="Unassembled WGS sequence"/>
</dbReference>
<dbReference type="Pfam" id="PF04717">
    <property type="entry name" value="Phage_base_V"/>
    <property type="match status" value="1"/>
</dbReference>
<dbReference type="InterPro" id="IPR017847">
    <property type="entry name" value="T6SS_RhsGE_Vgr_subset"/>
</dbReference>
<dbReference type="InterPro" id="IPR006533">
    <property type="entry name" value="T6SS_Vgr_RhsGE"/>
</dbReference>
<feature type="domain" description="Gp5/Type VI secretion system Vgr protein OB-fold" evidence="4">
    <location>
        <begin position="385"/>
        <end position="450"/>
    </location>
</feature>
<dbReference type="PANTHER" id="PTHR32305:SF15">
    <property type="entry name" value="PROTEIN RHSA-RELATED"/>
    <property type="match status" value="1"/>
</dbReference>
<evidence type="ECO:0000313" key="6">
    <source>
        <dbReference type="EMBL" id="MFD1881579.1"/>
    </source>
</evidence>